<name>A0AAD8HRJ7_9APIA</name>
<dbReference type="EMBL" id="JAUIZM010000008">
    <property type="protein sequence ID" value="KAK1371067.1"/>
    <property type="molecule type" value="Genomic_DNA"/>
</dbReference>
<keyword evidence="3" id="KW-1185">Reference proteome</keyword>
<protein>
    <submittedName>
        <fullName evidence="2">Uncharacterized protein</fullName>
    </submittedName>
</protein>
<comment type="caution">
    <text evidence="2">The sequence shown here is derived from an EMBL/GenBank/DDBJ whole genome shotgun (WGS) entry which is preliminary data.</text>
</comment>
<reference evidence="2" key="1">
    <citation type="submission" date="2023-02" db="EMBL/GenBank/DDBJ databases">
        <title>Genome of toxic invasive species Heracleum sosnowskyi carries increased number of genes despite the absence of recent whole-genome duplications.</title>
        <authorList>
            <person name="Schelkunov M."/>
            <person name="Shtratnikova V."/>
            <person name="Makarenko M."/>
            <person name="Klepikova A."/>
            <person name="Omelchenko D."/>
            <person name="Novikova G."/>
            <person name="Obukhova E."/>
            <person name="Bogdanov V."/>
            <person name="Penin A."/>
            <person name="Logacheva M."/>
        </authorList>
    </citation>
    <scope>NUCLEOTIDE SEQUENCE</scope>
    <source>
        <strain evidence="2">Hsosn_3</strain>
        <tissue evidence="2">Leaf</tissue>
    </source>
</reference>
<evidence type="ECO:0000313" key="3">
    <source>
        <dbReference type="Proteomes" id="UP001237642"/>
    </source>
</evidence>
<evidence type="ECO:0000313" key="2">
    <source>
        <dbReference type="EMBL" id="KAK1371067.1"/>
    </source>
</evidence>
<evidence type="ECO:0000256" key="1">
    <source>
        <dbReference type="SAM" id="Phobius"/>
    </source>
</evidence>
<feature type="transmembrane region" description="Helical" evidence="1">
    <location>
        <begin position="35"/>
        <end position="53"/>
    </location>
</feature>
<keyword evidence="1" id="KW-0812">Transmembrane</keyword>
<dbReference type="Proteomes" id="UP001237642">
    <property type="component" value="Unassembled WGS sequence"/>
</dbReference>
<keyword evidence="1" id="KW-0472">Membrane</keyword>
<accession>A0AAD8HRJ7</accession>
<keyword evidence="1" id="KW-1133">Transmembrane helix</keyword>
<gene>
    <name evidence="2" type="ORF">POM88_037159</name>
</gene>
<organism evidence="2 3">
    <name type="scientific">Heracleum sosnowskyi</name>
    <dbReference type="NCBI Taxonomy" id="360622"/>
    <lineage>
        <taxon>Eukaryota</taxon>
        <taxon>Viridiplantae</taxon>
        <taxon>Streptophyta</taxon>
        <taxon>Embryophyta</taxon>
        <taxon>Tracheophyta</taxon>
        <taxon>Spermatophyta</taxon>
        <taxon>Magnoliopsida</taxon>
        <taxon>eudicotyledons</taxon>
        <taxon>Gunneridae</taxon>
        <taxon>Pentapetalae</taxon>
        <taxon>asterids</taxon>
        <taxon>campanulids</taxon>
        <taxon>Apiales</taxon>
        <taxon>Apiaceae</taxon>
        <taxon>Apioideae</taxon>
        <taxon>apioid superclade</taxon>
        <taxon>Tordylieae</taxon>
        <taxon>Tordyliinae</taxon>
        <taxon>Heracleum</taxon>
    </lineage>
</organism>
<proteinExistence type="predicted"/>
<sequence>MDLVKDMECLARLEVGSCVYQLVKISLLLKLPKSMLSFTLSFLFCFSSLCYWFKERSFGSGATSGLTSSLACTPVQVWYLERGSYMGKGRPLNSLPASDLLLAAPVSVDDVALAIVNAVKDDDIFGLFTVEKIKEAAANVRA</sequence>
<reference evidence="2" key="2">
    <citation type="submission" date="2023-05" db="EMBL/GenBank/DDBJ databases">
        <authorList>
            <person name="Schelkunov M.I."/>
        </authorList>
    </citation>
    <scope>NUCLEOTIDE SEQUENCE</scope>
    <source>
        <strain evidence="2">Hsosn_3</strain>
        <tissue evidence="2">Leaf</tissue>
    </source>
</reference>
<dbReference type="AlphaFoldDB" id="A0AAD8HRJ7"/>